<dbReference type="GO" id="GO:0009330">
    <property type="term" value="C:DNA topoisomerase type II (double strand cut, ATP-hydrolyzing) complex"/>
    <property type="evidence" value="ECO:0007669"/>
    <property type="project" value="TreeGrafter"/>
</dbReference>
<evidence type="ECO:0000313" key="2">
    <source>
        <dbReference type="EMBL" id="VTP65106.1"/>
    </source>
</evidence>
<organism evidence="2 3">
    <name type="scientific">Serratia rubidaea</name>
    <name type="common">Serratia marinorubra</name>
    <dbReference type="NCBI Taxonomy" id="61652"/>
    <lineage>
        <taxon>Bacteria</taxon>
        <taxon>Pseudomonadati</taxon>
        <taxon>Pseudomonadota</taxon>
        <taxon>Gammaproteobacteria</taxon>
        <taxon>Enterobacterales</taxon>
        <taxon>Yersiniaceae</taxon>
        <taxon>Serratia</taxon>
    </lineage>
</organism>
<dbReference type="Gene3D" id="2.120.10.90">
    <property type="entry name" value="DNA gyrase/topoisomerase IV, subunit A, C-terminal"/>
    <property type="match status" value="1"/>
</dbReference>
<proteinExistence type="predicted"/>
<dbReference type="InterPro" id="IPR006691">
    <property type="entry name" value="GyrA/parC_rep"/>
</dbReference>
<dbReference type="GO" id="GO:0005737">
    <property type="term" value="C:cytoplasm"/>
    <property type="evidence" value="ECO:0007669"/>
    <property type="project" value="TreeGrafter"/>
</dbReference>
<sequence>MLFSANGKVVRFPESQVRSMGRTATGVRGINLGDGDSVVSLIVPRGEGDILTVTQNGYGKRTAVTEYPTKSRATLGVISIKVSERNGQVVGAVQVETTDQIMMITDAGTLVRTRVAEVSVVGRNTQGVTLIRTAEDENVVGLQRVAEPVEDEELDSLEPGEVPEEDAAPLDDGDDGDAAADDADGENA</sequence>
<feature type="region of interest" description="Disordered" evidence="1">
    <location>
        <begin position="144"/>
        <end position="188"/>
    </location>
</feature>
<dbReference type="InterPro" id="IPR035516">
    <property type="entry name" value="Gyrase/topoIV_suA_C"/>
</dbReference>
<dbReference type="GO" id="GO:0006265">
    <property type="term" value="P:DNA topological change"/>
    <property type="evidence" value="ECO:0007669"/>
    <property type="project" value="InterPro"/>
</dbReference>
<reference evidence="2 3" key="1">
    <citation type="submission" date="2019-05" db="EMBL/GenBank/DDBJ databases">
        <authorList>
            <consortium name="Pathogen Informatics"/>
        </authorList>
    </citation>
    <scope>NUCLEOTIDE SEQUENCE [LARGE SCALE GENOMIC DNA]</scope>
    <source>
        <strain evidence="2 3">NCTC12971</strain>
    </source>
</reference>
<dbReference type="GO" id="GO:0003677">
    <property type="term" value="F:DNA binding"/>
    <property type="evidence" value="ECO:0007669"/>
    <property type="project" value="InterPro"/>
</dbReference>
<dbReference type="EC" id="5.99.1.3" evidence="2"/>
<name>A0A4U9HNS3_SERRU</name>
<dbReference type="GO" id="GO:0003918">
    <property type="term" value="F:DNA topoisomerase type II (double strand cut, ATP-hydrolyzing) activity"/>
    <property type="evidence" value="ECO:0007669"/>
    <property type="project" value="TreeGrafter"/>
</dbReference>
<feature type="compositionally biased region" description="Acidic residues" evidence="1">
    <location>
        <begin position="148"/>
        <end position="188"/>
    </location>
</feature>
<dbReference type="EMBL" id="LR590463">
    <property type="protein sequence ID" value="VTP65106.1"/>
    <property type="molecule type" value="Genomic_DNA"/>
</dbReference>
<dbReference type="SUPFAM" id="SSF101904">
    <property type="entry name" value="GyrA/ParC C-terminal domain-like"/>
    <property type="match status" value="1"/>
</dbReference>
<dbReference type="Pfam" id="PF03989">
    <property type="entry name" value="DNA_gyraseA_C"/>
    <property type="match status" value="3"/>
</dbReference>
<dbReference type="InterPro" id="IPR050220">
    <property type="entry name" value="Type_II_DNA_Topoisomerases"/>
</dbReference>
<accession>A0A4U9HNS3</accession>
<protein>
    <submittedName>
        <fullName evidence="2">DNA gyrase subunit A</fullName>
        <ecNumber evidence="2">5.99.1.3</ecNumber>
    </submittedName>
</protein>
<dbReference type="PANTHER" id="PTHR43493:SF5">
    <property type="entry name" value="DNA GYRASE SUBUNIT A, CHLOROPLASTIC_MITOCHONDRIAL"/>
    <property type="match status" value="1"/>
</dbReference>
<gene>
    <name evidence="2" type="primary">gyrA_1</name>
    <name evidence="2" type="ORF">NCTC12971_03905</name>
</gene>
<dbReference type="PANTHER" id="PTHR43493">
    <property type="entry name" value="DNA GYRASE/TOPOISOMERASE SUBUNIT A"/>
    <property type="match status" value="1"/>
</dbReference>
<dbReference type="GO" id="GO:0005524">
    <property type="term" value="F:ATP binding"/>
    <property type="evidence" value="ECO:0007669"/>
    <property type="project" value="InterPro"/>
</dbReference>
<dbReference type="Proteomes" id="UP000307968">
    <property type="component" value="Chromosome"/>
</dbReference>
<dbReference type="AlphaFoldDB" id="A0A4U9HNS3"/>
<evidence type="ECO:0000256" key="1">
    <source>
        <dbReference type="SAM" id="MobiDB-lite"/>
    </source>
</evidence>
<keyword evidence="2" id="KW-0413">Isomerase</keyword>
<evidence type="ECO:0000313" key="3">
    <source>
        <dbReference type="Proteomes" id="UP000307968"/>
    </source>
</evidence>